<dbReference type="EMBL" id="VLKN01000002">
    <property type="protein sequence ID" value="TWI04661.1"/>
    <property type="molecule type" value="Genomic_DNA"/>
</dbReference>
<protein>
    <submittedName>
        <fullName evidence="2">Uncharacterized protein</fullName>
    </submittedName>
</protein>
<dbReference type="AlphaFoldDB" id="A0A562LAL2"/>
<name>A0A562LAL2_9GAMM</name>
<evidence type="ECO:0000313" key="2">
    <source>
        <dbReference type="EMBL" id="TWI04661.1"/>
    </source>
</evidence>
<dbReference type="Proteomes" id="UP000315167">
    <property type="component" value="Unassembled WGS sequence"/>
</dbReference>
<comment type="caution">
    <text evidence="2">The sequence shown here is derived from an EMBL/GenBank/DDBJ whole genome shotgun (WGS) entry which is preliminary data.</text>
</comment>
<feature type="compositionally biased region" description="Basic and acidic residues" evidence="1">
    <location>
        <begin position="62"/>
        <end position="74"/>
    </location>
</feature>
<organism evidence="2 3">
    <name type="scientific">Luteimonas cucumeris</name>
    <dbReference type="NCBI Taxonomy" id="985012"/>
    <lineage>
        <taxon>Bacteria</taxon>
        <taxon>Pseudomonadati</taxon>
        <taxon>Pseudomonadota</taxon>
        <taxon>Gammaproteobacteria</taxon>
        <taxon>Lysobacterales</taxon>
        <taxon>Lysobacteraceae</taxon>
        <taxon>Luteimonas</taxon>
    </lineage>
</organism>
<feature type="region of interest" description="Disordered" evidence="1">
    <location>
        <begin position="31"/>
        <end position="74"/>
    </location>
</feature>
<reference evidence="2 3" key="1">
    <citation type="journal article" date="2015" name="Stand. Genomic Sci.">
        <title>Genomic Encyclopedia of Bacterial and Archaeal Type Strains, Phase III: the genomes of soil and plant-associated and newly described type strains.</title>
        <authorList>
            <person name="Whitman W.B."/>
            <person name="Woyke T."/>
            <person name="Klenk H.P."/>
            <person name="Zhou Y."/>
            <person name="Lilburn T.G."/>
            <person name="Beck B.J."/>
            <person name="De Vos P."/>
            <person name="Vandamme P."/>
            <person name="Eisen J.A."/>
            <person name="Garrity G."/>
            <person name="Hugenholtz P."/>
            <person name="Kyrpides N.C."/>
        </authorList>
    </citation>
    <scope>NUCLEOTIDE SEQUENCE [LARGE SCALE GENOMIC DNA]</scope>
    <source>
        <strain evidence="2 3">CGMCC 1.10821</strain>
    </source>
</reference>
<sequence>MPDRNGYPQVALGIVTSEQIQEVPAILASGARQAEDTLGQGNTNRYDDQRDDQPSVSQLQKFLDHHAPTRRSDQ</sequence>
<proteinExistence type="predicted"/>
<keyword evidence="3" id="KW-1185">Reference proteome</keyword>
<evidence type="ECO:0000256" key="1">
    <source>
        <dbReference type="SAM" id="MobiDB-lite"/>
    </source>
</evidence>
<accession>A0A562LAL2</accession>
<evidence type="ECO:0000313" key="3">
    <source>
        <dbReference type="Proteomes" id="UP000315167"/>
    </source>
</evidence>
<gene>
    <name evidence="2" type="ORF">IP90_00794</name>
</gene>